<dbReference type="EMBL" id="CP004025">
    <property type="protein sequence ID" value="AGC48033.1"/>
    <property type="molecule type" value="Genomic_DNA"/>
</dbReference>
<evidence type="ECO:0008006" key="3">
    <source>
        <dbReference type="Google" id="ProtNLM"/>
    </source>
</evidence>
<reference evidence="1 2" key="1">
    <citation type="journal article" date="2013" name="Genome Announc.">
        <title>Complete genome sequence of Myxococcus stipitatus strain DSM 14675, a fruiting myxobacterium.</title>
        <authorList>
            <person name="Huntley S."/>
            <person name="Kneip S."/>
            <person name="Treuner-Lange A."/>
            <person name="Sogaard-Andersen L."/>
        </authorList>
    </citation>
    <scope>NUCLEOTIDE SEQUENCE [LARGE SCALE GENOMIC DNA]</scope>
    <source>
        <strain evidence="2">DSM 14675 / JCM 12634 / Mx s8</strain>
    </source>
</reference>
<dbReference type="Pfam" id="PF10604">
    <property type="entry name" value="Polyketide_cyc2"/>
    <property type="match status" value="1"/>
</dbReference>
<accession>L7UJ41</accession>
<dbReference type="RefSeq" id="WP_015352287.1">
    <property type="nucleotide sequence ID" value="NC_020126.1"/>
</dbReference>
<dbReference type="eggNOG" id="COG3832">
    <property type="taxonomic scope" value="Bacteria"/>
</dbReference>
<dbReference type="Gene3D" id="3.30.530.20">
    <property type="match status" value="1"/>
</dbReference>
<dbReference type="SUPFAM" id="SSF55961">
    <property type="entry name" value="Bet v1-like"/>
    <property type="match status" value="1"/>
</dbReference>
<dbReference type="InterPro" id="IPR023393">
    <property type="entry name" value="START-like_dom_sf"/>
</dbReference>
<keyword evidence="2" id="KW-1185">Reference proteome</keyword>
<gene>
    <name evidence="1" type="ordered locus">MYSTI_06760</name>
</gene>
<protein>
    <recommendedName>
        <fullName evidence="3">Polyketide cyclase</fullName>
    </recommendedName>
</protein>
<name>L7UJ41_MYXSD</name>
<dbReference type="PATRIC" id="fig|1278073.3.peg.6866"/>
<evidence type="ECO:0000313" key="2">
    <source>
        <dbReference type="Proteomes" id="UP000011131"/>
    </source>
</evidence>
<dbReference type="OrthoDB" id="9807923at2"/>
<evidence type="ECO:0000313" key="1">
    <source>
        <dbReference type="EMBL" id="AGC48033.1"/>
    </source>
</evidence>
<organism evidence="1 2">
    <name type="scientific">Myxococcus stipitatus (strain DSM 14675 / JCM 12634 / Mx s8)</name>
    <dbReference type="NCBI Taxonomy" id="1278073"/>
    <lineage>
        <taxon>Bacteria</taxon>
        <taxon>Pseudomonadati</taxon>
        <taxon>Myxococcota</taxon>
        <taxon>Myxococcia</taxon>
        <taxon>Myxococcales</taxon>
        <taxon>Cystobacterineae</taxon>
        <taxon>Myxococcaceae</taxon>
        <taxon>Myxococcus</taxon>
    </lineage>
</organism>
<dbReference type="CDD" id="cd07818">
    <property type="entry name" value="SRPBCC_1"/>
    <property type="match status" value="1"/>
</dbReference>
<dbReference type="InterPro" id="IPR019587">
    <property type="entry name" value="Polyketide_cyclase/dehydratase"/>
</dbReference>
<dbReference type="AlphaFoldDB" id="L7UJ41"/>
<sequence length="224" mass="23959">MLKKILVGLAAVILILVGVVATRPSEFSISRTTTLPAPIDVVFAQVNDFHQWPAWSPWGKLDPNMKSTYTGAESGTGAVNAWTGNDQVGEGRMTIEESRPNELVRIKLEFIKPFTVTNTTTFTFKAAQGGTEVTWTMSGSNNFVSKAFSLVMDMDKMIGKDFETGFANLKPVVEAEAAKRAEAVRLAEEKAAAEKAAAEKAAAEKLAAEQAAGGIQPAIAQPTP</sequence>
<dbReference type="STRING" id="1278073.MYSTI_06760"/>
<dbReference type="Proteomes" id="UP000011131">
    <property type="component" value="Chromosome"/>
</dbReference>
<dbReference type="KEGG" id="msd:MYSTI_06760"/>
<dbReference type="HOGENOM" id="CLU_104147_0_0_7"/>
<proteinExistence type="predicted"/>